<keyword evidence="3" id="KW-1185">Reference proteome</keyword>
<dbReference type="STRING" id="587636.SAMN05216199_3402"/>
<keyword evidence="1" id="KW-0732">Signal</keyword>
<dbReference type="Proteomes" id="UP000199019">
    <property type="component" value="Unassembled WGS sequence"/>
</dbReference>
<name>A0A1H9X353_9MICO</name>
<evidence type="ECO:0000256" key="1">
    <source>
        <dbReference type="SAM" id="SignalP"/>
    </source>
</evidence>
<dbReference type="RefSeq" id="WP_091760825.1">
    <property type="nucleotide sequence ID" value="NZ_FOHB01000006.1"/>
</dbReference>
<dbReference type="OrthoDB" id="7210788at2"/>
<evidence type="ECO:0008006" key="4">
    <source>
        <dbReference type="Google" id="ProtNLM"/>
    </source>
</evidence>
<evidence type="ECO:0000313" key="2">
    <source>
        <dbReference type="EMBL" id="SES40622.1"/>
    </source>
</evidence>
<dbReference type="AlphaFoldDB" id="A0A1H9X353"/>
<protein>
    <recommendedName>
        <fullName evidence="4">Gram-positive cocci surface proteins LPxTG domain-containing protein</fullName>
    </recommendedName>
</protein>
<feature type="chain" id="PRO_5011749621" description="Gram-positive cocci surface proteins LPxTG domain-containing protein" evidence="1">
    <location>
        <begin position="31"/>
        <end position="185"/>
    </location>
</feature>
<evidence type="ECO:0000313" key="3">
    <source>
        <dbReference type="Proteomes" id="UP000199019"/>
    </source>
</evidence>
<gene>
    <name evidence="2" type="ORF">SAMN05216199_3402</name>
</gene>
<accession>A0A1H9X353</accession>
<proteinExistence type="predicted"/>
<feature type="signal peptide" evidence="1">
    <location>
        <begin position="1"/>
        <end position="30"/>
    </location>
</feature>
<reference evidence="3" key="1">
    <citation type="submission" date="2016-10" db="EMBL/GenBank/DDBJ databases">
        <authorList>
            <person name="Varghese N."/>
            <person name="Submissions S."/>
        </authorList>
    </citation>
    <scope>NUCLEOTIDE SEQUENCE [LARGE SCALE GENOMIC DNA]</scope>
    <source>
        <strain evidence="3">CGMCC 1.6963</strain>
    </source>
</reference>
<organism evidence="2 3">
    <name type="scientific">Pedococcus cremeus</name>
    <dbReference type="NCBI Taxonomy" id="587636"/>
    <lineage>
        <taxon>Bacteria</taxon>
        <taxon>Bacillati</taxon>
        <taxon>Actinomycetota</taxon>
        <taxon>Actinomycetes</taxon>
        <taxon>Micrococcales</taxon>
        <taxon>Intrasporangiaceae</taxon>
        <taxon>Pedococcus</taxon>
    </lineage>
</organism>
<dbReference type="EMBL" id="FOHB01000006">
    <property type="protein sequence ID" value="SES40622.1"/>
    <property type="molecule type" value="Genomic_DNA"/>
</dbReference>
<sequence>MRAFKVAAATVGLSAALTGTAVGLAGPVNAAPGSGGCTNGSYPPANSTVAMSRSRASVGMTISYQARCFKPGEKVTATVFSTPRVVGTPTADKQGTVSGSFTVTSDLKPGRHTLELAAATGTQSASFIVVPSAAAAGTSASTDNGSLAFTGSDAAKTAGAGFVLLLGGGALIVAAKRRKHANAAA</sequence>